<feature type="region of interest" description="Disordered" evidence="1">
    <location>
        <begin position="1"/>
        <end position="80"/>
    </location>
</feature>
<feature type="transmembrane region" description="Helical" evidence="2">
    <location>
        <begin position="576"/>
        <end position="595"/>
    </location>
</feature>
<keyword evidence="2" id="KW-0472">Membrane</keyword>
<protein>
    <recommendedName>
        <fullName evidence="5">Serine-rich protein</fullName>
    </recommendedName>
</protein>
<keyword evidence="2" id="KW-1133">Transmembrane helix</keyword>
<feature type="region of interest" description="Disordered" evidence="1">
    <location>
        <begin position="318"/>
        <end position="355"/>
    </location>
</feature>
<gene>
    <name evidence="3" type="ORF">XA68_16757</name>
</gene>
<sequence>MCKSKGKGRIPMSNDDGEQMLDGGASDASHALKPAMFSNGHVGGQSSPDTMPDEPILFPQKPTADDSSPPQGEAPIGNSNLSSLSAWNYRFRGGLRKMARRTPTSDQTTPKRALKRRVVIPTRFSRQRTDVPSEFSLRMASLRQQQFYRDSRADFSQSDKSVHSTHAYFPPSLVAIAADSPAGPVGSDSIGNSPPFSCANVEIFGNPSPGHWSHDSDQGESSYLARRELSPRPSFGLRSEFSRESLLVPPLRPPGESAEARLALSTSRSQDSFRAASLSSSVSAIIEEATCSVLFGATAVRVPIRSPGQSTARRLFLSHGSGRSRPSSSRQPQCSAASAIGGRDEDISSNSRWQSHAVCSRSTSAIGRRRSQSGRGAGVYSGSTELGDECNRLANTSGEYLVEPMPVYRKASSREPNNSTVRLIWNQDEHGDGLADLEKLHHHHPSRSIMYSLFTNCSSDRNLQSSSSSRSNSISHSSIPAWAKLYYGSGERRFLASALSSDSLLSDLNGRSRASSFLSMSPSADRFPAVIQSPRRRPFQANSQQRHDDMATRELEYLVSPFTPGQARIRLQDPTLFAVGFIFPLAWVIAAFLPLPPMPKPKMMQEHLSTSQIEAQLEADLTLGMSDIRFYSHARWWRTLNRAMSVVGIFVIGAIIALIVTGVRQRWRS</sequence>
<organism evidence="3 4">
    <name type="scientific">Ophiocordyceps unilateralis</name>
    <name type="common">Zombie-ant fungus</name>
    <name type="synonym">Torrubia unilateralis</name>
    <dbReference type="NCBI Taxonomy" id="268505"/>
    <lineage>
        <taxon>Eukaryota</taxon>
        <taxon>Fungi</taxon>
        <taxon>Dikarya</taxon>
        <taxon>Ascomycota</taxon>
        <taxon>Pezizomycotina</taxon>
        <taxon>Sordariomycetes</taxon>
        <taxon>Hypocreomycetidae</taxon>
        <taxon>Hypocreales</taxon>
        <taxon>Ophiocordycipitaceae</taxon>
        <taxon>Ophiocordyceps</taxon>
    </lineage>
</organism>
<comment type="caution">
    <text evidence="3">The sequence shown here is derived from an EMBL/GenBank/DDBJ whole genome shotgun (WGS) entry which is preliminary data.</text>
</comment>
<evidence type="ECO:0000313" key="4">
    <source>
        <dbReference type="Proteomes" id="UP000037136"/>
    </source>
</evidence>
<keyword evidence="2" id="KW-0812">Transmembrane</keyword>
<dbReference type="Proteomes" id="UP000037136">
    <property type="component" value="Unassembled WGS sequence"/>
</dbReference>
<keyword evidence="4" id="KW-1185">Reference proteome</keyword>
<reference evidence="3 4" key="1">
    <citation type="journal article" date="2015" name="BMC Genomics">
        <title>Gene expression during zombie ant biting behavior reflects the complexity underlying fungal parasitic behavioral manipulation.</title>
        <authorList>
            <person name="de Bekker C."/>
            <person name="Ohm R.A."/>
            <person name="Loreto R.G."/>
            <person name="Sebastian A."/>
            <person name="Albert I."/>
            <person name="Merrow M."/>
            <person name="Brachmann A."/>
            <person name="Hughes D.P."/>
        </authorList>
    </citation>
    <scope>NUCLEOTIDE SEQUENCE [LARGE SCALE GENOMIC DNA]</scope>
    <source>
        <strain evidence="3 4">SC16a</strain>
    </source>
</reference>
<feature type="compositionally biased region" description="Low complexity" evidence="1">
    <location>
        <begin position="318"/>
        <end position="339"/>
    </location>
</feature>
<dbReference type="EMBL" id="LAZP02000612">
    <property type="protein sequence ID" value="PFH56300.1"/>
    <property type="molecule type" value="Genomic_DNA"/>
</dbReference>
<feature type="transmembrane region" description="Helical" evidence="2">
    <location>
        <begin position="643"/>
        <end position="663"/>
    </location>
</feature>
<proteinExistence type="predicted"/>
<evidence type="ECO:0008006" key="5">
    <source>
        <dbReference type="Google" id="ProtNLM"/>
    </source>
</evidence>
<dbReference type="AlphaFoldDB" id="A0A2A9P614"/>
<dbReference type="OrthoDB" id="4153178at2759"/>
<evidence type="ECO:0000256" key="1">
    <source>
        <dbReference type="SAM" id="MobiDB-lite"/>
    </source>
</evidence>
<reference evidence="3 4" key="2">
    <citation type="journal article" date="2017" name="Sci. Rep.">
        <title>Ant-infecting Ophiocordyceps genomes reveal a high diversity of potential behavioral manipulation genes and a possible major role for enterotoxins.</title>
        <authorList>
            <person name="de Bekker C."/>
            <person name="Ohm R.A."/>
            <person name="Evans H.C."/>
            <person name="Brachmann A."/>
            <person name="Hughes D.P."/>
        </authorList>
    </citation>
    <scope>NUCLEOTIDE SEQUENCE [LARGE SCALE GENOMIC DNA]</scope>
    <source>
        <strain evidence="3 4">SC16a</strain>
    </source>
</reference>
<evidence type="ECO:0000313" key="3">
    <source>
        <dbReference type="EMBL" id="PFH56300.1"/>
    </source>
</evidence>
<name>A0A2A9P614_OPHUN</name>
<accession>A0A2A9P614</accession>
<evidence type="ECO:0000256" key="2">
    <source>
        <dbReference type="SAM" id="Phobius"/>
    </source>
</evidence>